<proteinExistence type="predicted"/>
<name>A0A4U2Y179_9BACI</name>
<evidence type="ECO:0000313" key="1">
    <source>
        <dbReference type="EMBL" id="TKI53615.1"/>
    </source>
</evidence>
<sequence>MSLRQKKYYLAKVSISENIFSSMENRYNIINEHIPNAILNKESVIEYDKYNFRITDTQEYTYGDEKYIAGNLTRLTKMTATILDGNQTREKTFEDVKAIPVDFFYNIKKEVVAYRTCTEIDSEKFIDNFRQIIERDHRVGDIKLIPYTSANSIRDFFKELDVVTEINFNLIKPNNPGSKEYFDFEKIIDDNNLRVLDINMSNANGIKYNKEDSNEFTDSIESGISLTESAYGTVEVKGYVETEVPGKRKNRKKKKNFKSATSATFPRFFKTRENDKISILERVNEEIKRLFL</sequence>
<accession>A0A4U2Y179</accession>
<comment type="caution">
    <text evidence="1">The sequence shown here is derived from an EMBL/GenBank/DDBJ whole genome shotgun (WGS) entry which is preliminary data.</text>
</comment>
<organism evidence="1 2">
    <name type="scientific">Lysinibacillus mangiferihumi</name>
    <dbReference type="NCBI Taxonomy" id="1130819"/>
    <lineage>
        <taxon>Bacteria</taxon>
        <taxon>Bacillati</taxon>
        <taxon>Bacillota</taxon>
        <taxon>Bacilli</taxon>
        <taxon>Bacillales</taxon>
        <taxon>Bacillaceae</taxon>
        <taxon>Lysinibacillus</taxon>
    </lineage>
</organism>
<keyword evidence="2" id="KW-1185">Reference proteome</keyword>
<protein>
    <recommendedName>
        <fullName evidence="3">DUF4747 family protein</fullName>
    </recommendedName>
</protein>
<dbReference type="RefSeq" id="WP_107896277.1">
    <property type="nucleotide sequence ID" value="NZ_PYWM01000019.1"/>
</dbReference>
<evidence type="ECO:0000313" key="2">
    <source>
        <dbReference type="Proteomes" id="UP000308744"/>
    </source>
</evidence>
<evidence type="ECO:0008006" key="3">
    <source>
        <dbReference type="Google" id="ProtNLM"/>
    </source>
</evidence>
<dbReference type="Proteomes" id="UP000308744">
    <property type="component" value="Unassembled WGS sequence"/>
</dbReference>
<gene>
    <name evidence="1" type="ORF">FC756_22975</name>
</gene>
<dbReference type="AlphaFoldDB" id="A0A4U2Y179"/>
<reference evidence="1 2" key="1">
    <citation type="submission" date="2019-04" db="EMBL/GenBank/DDBJ databases">
        <title>Lysinibacillus genome sequencing.</title>
        <authorList>
            <person name="Dunlap C."/>
        </authorList>
    </citation>
    <scope>NUCLEOTIDE SEQUENCE [LARGE SCALE GENOMIC DNA]</scope>
    <source>
        <strain evidence="1 2">CCTCC AB 2010389</strain>
    </source>
</reference>
<dbReference type="EMBL" id="SZPU01000105">
    <property type="protein sequence ID" value="TKI53615.1"/>
    <property type="molecule type" value="Genomic_DNA"/>
</dbReference>